<evidence type="ECO:0000256" key="3">
    <source>
        <dbReference type="ARBA" id="ARBA00022670"/>
    </source>
</evidence>
<evidence type="ECO:0000256" key="5">
    <source>
        <dbReference type="ARBA" id="ARBA00022729"/>
    </source>
</evidence>
<dbReference type="Proteomes" id="UP000054928">
    <property type="component" value="Unassembled WGS sequence"/>
</dbReference>
<evidence type="ECO:0000313" key="13">
    <source>
        <dbReference type="EMBL" id="CEG49197.1"/>
    </source>
</evidence>
<protein>
    <submittedName>
        <fullName evidence="13">Aspartyl protease</fullName>
    </submittedName>
</protein>
<feature type="region of interest" description="Disordered" evidence="10">
    <location>
        <begin position="632"/>
        <end position="689"/>
    </location>
</feature>
<dbReference type="OMA" id="RYGTHFQ"/>
<dbReference type="InterPro" id="IPR001461">
    <property type="entry name" value="Aspartic_peptidase_A1"/>
</dbReference>
<feature type="compositionally biased region" description="Basic and acidic residues" evidence="10">
    <location>
        <begin position="670"/>
        <end position="689"/>
    </location>
</feature>
<feature type="compositionally biased region" description="Polar residues" evidence="10">
    <location>
        <begin position="444"/>
        <end position="477"/>
    </location>
</feature>
<keyword evidence="8 11" id="KW-0472">Membrane</keyword>
<dbReference type="GO" id="GO:0006508">
    <property type="term" value="P:proteolysis"/>
    <property type="evidence" value="ECO:0007669"/>
    <property type="project" value="UniProtKB-KW"/>
</dbReference>
<comment type="subcellular location">
    <subcellularLocation>
        <location evidence="1">Membrane</location>
    </subcellularLocation>
</comment>
<dbReference type="FunFam" id="2.40.70.10:FF:000225">
    <property type="entry name" value="Predicted protein"/>
    <property type="match status" value="1"/>
</dbReference>
<dbReference type="GeneID" id="36402028"/>
<dbReference type="PROSITE" id="PS51767">
    <property type="entry name" value="PEPTIDASE_A1"/>
    <property type="match status" value="1"/>
</dbReference>
<dbReference type="AlphaFoldDB" id="A0A0P1B5A7"/>
<feature type="compositionally biased region" description="Low complexity" evidence="10">
    <location>
        <begin position="501"/>
        <end position="534"/>
    </location>
</feature>
<feature type="compositionally biased region" description="Polar residues" evidence="10">
    <location>
        <begin position="540"/>
        <end position="576"/>
    </location>
</feature>
<keyword evidence="3 13" id="KW-0645">Protease</keyword>
<dbReference type="Pfam" id="PF14543">
    <property type="entry name" value="TAXi_N"/>
    <property type="match status" value="1"/>
</dbReference>
<accession>A0A0P1B5A7</accession>
<evidence type="ECO:0000256" key="7">
    <source>
        <dbReference type="ARBA" id="ARBA00022989"/>
    </source>
</evidence>
<dbReference type="STRING" id="4781.A0A0P1B5A7"/>
<feature type="region of interest" description="Disordered" evidence="10">
    <location>
        <begin position="444"/>
        <end position="601"/>
    </location>
</feature>
<evidence type="ECO:0000256" key="2">
    <source>
        <dbReference type="ARBA" id="ARBA00007447"/>
    </source>
</evidence>
<dbReference type="InterPro" id="IPR033121">
    <property type="entry name" value="PEPTIDASE_A1"/>
</dbReference>
<feature type="compositionally biased region" description="Polar residues" evidence="10">
    <location>
        <begin position="491"/>
        <end position="500"/>
    </location>
</feature>
<dbReference type="Gene3D" id="2.40.70.10">
    <property type="entry name" value="Acid Proteases"/>
    <property type="match status" value="2"/>
</dbReference>
<dbReference type="PANTHER" id="PTHR13683">
    <property type="entry name" value="ASPARTYL PROTEASES"/>
    <property type="match status" value="1"/>
</dbReference>
<keyword evidence="7 11" id="KW-1133">Transmembrane helix</keyword>
<dbReference type="GO" id="GO:0004190">
    <property type="term" value="F:aspartic-type endopeptidase activity"/>
    <property type="evidence" value="ECO:0007669"/>
    <property type="project" value="InterPro"/>
</dbReference>
<evidence type="ECO:0000256" key="8">
    <source>
        <dbReference type="ARBA" id="ARBA00023136"/>
    </source>
</evidence>
<keyword evidence="4 11" id="KW-0812">Transmembrane</keyword>
<keyword evidence="14" id="KW-1185">Reference proteome</keyword>
<dbReference type="RefSeq" id="XP_024585566.1">
    <property type="nucleotide sequence ID" value="XM_024720360.1"/>
</dbReference>
<dbReference type="PANTHER" id="PTHR13683:SF375">
    <property type="entry name" value="PEPTIDASE A1 DOMAIN-CONTAINING PROTEIN"/>
    <property type="match status" value="1"/>
</dbReference>
<name>A0A0P1B5A7_PLAHL</name>
<feature type="domain" description="Peptidase A1" evidence="12">
    <location>
        <begin position="67"/>
        <end position="411"/>
    </location>
</feature>
<evidence type="ECO:0000256" key="1">
    <source>
        <dbReference type="ARBA" id="ARBA00004370"/>
    </source>
</evidence>
<dbReference type="InterPro" id="IPR032861">
    <property type="entry name" value="TAXi_N"/>
</dbReference>
<feature type="transmembrane region" description="Helical" evidence="11">
    <location>
        <begin position="605"/>
        <end position="626"/>
    </location>
</feature>
<evidence type="ECO:0000256" key="4">
    <source>
        <dbReference type="ARBA" id="ARBA00022692"/>
    </source>
</evidence>
<feature type="compositionally biased region" description="Basic and acidic residues" evidence="10">
    <location>
        <begin position="650"/>
        <end position="659"/>
    </location>
</feature>
<dbReference type="EMBL" id="CCYD01003042">
    <property type="protein sequence ID" value="CEG49197.1"/>
    <property type="molecule type" value="Genomic_DNA"/>
</dbReference>
<evidence type="ECO:0000313" key="14">
    <source>
        <dbReference type="Proteomes" id="UP000054928"/>
    </source>
</evidence>
<proteinExistence type="inferred from homology"/>
<evidence type="ECO:0000259" key="12">
    <source>
        <dbReference type="PROSITE" id="PS51767"/>
    </source>
</evidence>
<sequence length="689" mass="75555">MKRLLDGVPAFGAVVLMSLTLEPMSGMVMQLHRIPRHDHHSERYLRRLNIEEEAPEVVPLHLGLGTHYTWVYAGTPPQRASVIVDTGSALMAFPCSGCDGCGNHTDQPFDTVNSSTLVHVTCEHETIFRCSECKLQSDTCKFSQSYLEGSTWKATVVEDIVYLGGDSSFHDVSMRNHYGTHFQFGCQNAETGLFVTQVADGIMGLSNADNHIVAKLHRENKIPNNLFSLCFTENGGSMAIGEPFKSAHRGSIDYVKLLADRSTTHFYNVNMKDIRINNVSIQAKEEAYTRGHYIIDSGTTDSYLPLTLKNEFLKVFQEVSGREYQSGDKCKSFTITDLASLPTIQLVMEAYGDDKTDVILNVPPEQYLFATNGAYCGNLYLSENSGGVIGANLMMGRDVIFDLGNQRVGFVDADCAFDGVNSTTPPLIHKSINVNAMNRPTAVNQTNVSSHSPTPSSETKPSAVLNVSTPQSASTSLKIEPPGTVEPSVDLNVTVQSNTKETAAITESTSDSSSMESEAYDSSSSDSEAFETSSLDSEADTVTTSDMHQTIQPSSLDSEADTVTTSDINQTIQPLSNDRPEDSEASSSSAIDHTANTKSSGTHPLVLTIVGAVLVVGFLVMMFISVSRRRQKDGKEQLWSRTNFHKHQRLQQEEKDHSDSSSNDDEDEVFDRNVLHEESKTEQSTLDRL</sequence>
<keyword evidence="6" id="KW-0378">Hydrolase</keyword>
<evidence type="ECO:0000256" key="9">
    <source>
        <dbReference type="PIRSR" id="PIRSR601461-1"/>
    </source>
</evidence>
<dbReference type="OrthoDB" id="2747330at2759"/>
<comment type="similarity">
    <text evidence="2">Belongs to the peptidase A1 family.</text>
</comment>
<dbReference type="InterPro" id="IPR032799">
    <property type="entry name" value="TAXi_C"/>
</dbReference>
<organism evidence="13 14">
    <name type="scientific">Plasmopara halstedii</name>
    <name type="common">Downy mildew of sunflower</name>
    <dbReference type="NCBI Taxonomy" id="4781"/>
    <lineage>
        <taxon>Eukaryota</taxon>
        <taxon>Sar</taxon>
        <taxon>Stramenopiles</taxon>
        <taxon>Oomycota</taxon>
        <taxon>Peronosporomycetes</taxon>
        <taxon>Peronosporales</taxon>
        <taxon>Peronosporaceae</taxon>
        <taxon>Plasmopara</taxon>
    </lineage>
</organism>
<evidence type="ECO:0000256" key="6">
    <source>
        <dbReference type="ARBA" id="ARBA00022801"/>
    </source>
</evidence>
<dbReference type="InterPro" id="IPR021109">
    <property type="entry name" value="Peptidase_aspartic_dom_sf"/>
</dbReference>
<reference evidence="14" key="1">
    <citation type="submission" date="2014-09" db="EMBL/GenBank/DDBJ databases">
        <authorList>
            <person name="Sharma Rahul"/>
            <person name="Thines Marco"/>
        </authorList>
    </citation>
    <scope>NUCLEOTIDE SEQUENCE [LARGE SCALE GENOMIC DNA]</scope>
</reference>
<evidence type="ECO:0000256" key="11">
    <source>
        <dbReference type="SAM" id="Phobius"/>
    </source>
</evidence>
<evidence type="ECO:0000256" key="10">
    <source>
        <dbReference type="SAM" id="MobiDB-lite"/>
    </source>
</evidence>
<feature type="active site" evidence="9">
    <location>
        <position position="85"/>
    </location>
</feature>
<dbReference type="SUPFAM" id="SSF50630">
    <property type="entry name" value="Acid proteases"/>
    <property type="match status" value="1"/>
</dbReference>
<dbReference type="Pfam" id="PF14541">
    <property type="entry name" value="TAXi_C"/>
    <property type="match status" value="1"/>
</dbReference>
<feature type="active site" evidence="9">
    <location>
        <position position="296"/>
    </location>
</feature>
<dbReference type="GO" id="GO:0016020">
    <property type="term" value="C:membrane"/>
    <property type="evidence" value="ECO:0007669"/>
    <property type="project" value="UniProtKB-SubCell"/>
</dbReference>
<keyword evidence="5" id="KW-0732">Signal</keyword>